<protein>
    <submittedName>
        <fullName evidence="1">Uncharacterized protein</fullName>
    </submittedName>
</protein>
<dbReference type="Proteomes" id="UP000187012">
    <property type="component" value="Unassembled WGS sequence"/>
</dbReference>
<organism evidence="1 2">
    <name type="scientific">Paraburkholderia ribeironis</name>
    <dbReference type="NCBI Taxonomy" id="1247936"/>
    <lineage>
        <taxon>Bacteria</taxon>
        <taxon>Pseudomonadati</taxon>
        <taxon>Pseudomonadota</taxon>
        <taxon>Betaproteobacteria</taxon>
        <taxon>Burkholderiales</taxon>
        <taxon>Burkholderiaceae</taxon>
        <taxon>Paraburkholderia</taxon>
    </lineage>
</organism>
<evidence type="ECO:0000313" key="2">
    <source>
        <dbReference type="Proteomes" id="UP000187012"/>
    </source>
</evidence>
<accession>A0A1N7SJA0</accession>
<reference evidence="1 2" key="1">
    <citation type="submission" date="2016-12" db="EMBL/GenBank/DDBJ databases">
        <authorList>
            <person name="Song W.-J."/>
            <person name="Kurnit D.M."/>
        </authorList>
    </citation>
    <scope>NUCLEOTIDE SEQUENCE [LARGE SCALE GENOMIC DNA]</scope>
    <source>
        <strain evidence="1 2">STM7296</strain>
    </source>
</reference>
<proteinExistence type="predicted"/>
<name>A0A1N7SJA0_9BURK</name>
<dbReference type="STRING" id="1247936.BN2475_710035"/>
<dbReference type="AlphaFoldDB" id="A0A1N7SJA0"/>
<evidence type="ECO:0000313" key="1">
    <source>
        <dbReference type="EMBL" id="SIT47065.1"/>
    </source>
</evidence>
<sequence>MTRGVRRAAQVLATHAALQMDASYAHFTRTLYTSASHIRASHPQFAQCDRAHSVTVLTV</sequence>
<dbReference type="EMBL" id="CYGX02000071">
    <property type="protein sequence ID" value="SIT47065.1"/>
    <property type="molecule type" value="Genomic_DNA"/>
</dbReference>
<keyword evidence="2" id="KW-1185">Reference proteome</keyword>
<gene>
    <name evidence="1" type="ORF">BN2475_710035</name>
</gene>